<sequence length="41" mass="4285">MGCGIGCSPLDTARRRGSWWRGTGAVPGGGGRSREFAMAKM</sequence>
<comment type="caution">
    <text evidence="2">The sequence shown here is derived from an EMBL/GenBank/DDBJ whole genome shotgun (WGS) entry which is preliminary data.</text>
</comment>
<feature type="non-terminal residue" evidence="2">
    <location>
        <position position="41"/>
    </location>
</feature>
<accession>A0A392WD74</accession>
<dbReference type="AlphaFoldDB" id="A0A392WD74"/>
<dbReference type="Proteomes" id="UP000265520">
    <property type="component" value="Unassembled WGS sequence"/>
</dbReference>
<reference evidence="2 3" key="1">
    <citation type="journal article" date="2018" name="Front. Plant Sci.">
        <title>Red Clover (Trifolium pratense) and Zigzag Clover (T. medium) - A Picture of Genomic Similarities and Differences.</title>
        <authorList>
            <person name="Dluhosova J."/>
            <person name="Istvanek J."/>
            <person name="Nedelnik J."/>
            <person name="Repkova J."/>
        </authorList>
    </citation>
    <scope>NUCLEOTIDE SEQUENCE [LARGE SCALE GENOMIC DNA]</scope>
    <source>
        <strain evidence="3">cv. 10/8</strain>
        <tissue evidence="2">Leaf</tissue>
    </source>
</reference>
<evidence type="ECO:0000313" key="2">
    <source>
        <dbReference type="EMBL" id="MCI98347.1"/>
    </source>
</evidence>
<feature type="region of interest" description="Disordered" evidence="1">
    <location>
        <begin position="21"/>
        <end position="41"/>
    </location>
</feature>
<protein>
    <submittedName>
        <fullName evidence="2">Uncharacterized protein</fullName>
    </submittedName>
</protein>
<organism evidence="2 3">
    <name type="scientific">Trifolium medium</name>
    <dbReference type="NCBI Taxonomy" id="97028"/>
    <lineage>
        <taxon>Eukaryota</taxon>
        <taxon>Viridiplantae</taxon>
        <taxon>Streptophyta</taxon>
        <taxon>Embryophyta</taxon>
        <taxon>Tracheophyta</taxon>
        <taxon>Spermatophyta</taxon>
        <taxon>Magnoliopsida</taxon>
        <taxon>eudicotyledons</taxon>
        <taxon>Gunneridae</taxon>
        <taxon>Pentapetalae</taxon>
        <taxon>rosids</taxon>
        <taxon>fabids</taxon>
        <taxon>Fabales</taxon>
        <taxon>Fabaceae</taxon>
        <taxon>Papilionoideae</taxon>
        <taxon>50 kb inversion clade</taxon>
        <taxon>NPAAA clade</taxon>
        <taxon>Hologalegina</taxon>
        <taxon>IRL clade</taxon>
        <taxon>Trifolieae</taxon>
        <taxon>Trifolium</taxon>
    </lineage>
</organism>
<keyword evidence="3" id="KW-1185">Reference proteome</keyword>
<proteinExistence type="predicted"/>
<evidence type="ECO:0000256" key="1">
    <source>
        <dbReference type="SAM" id="MobiDB-lite"/>
    </source>
</evidence>
<evidence type="ECO:0000313" key="3">
    <source>
        <dbReference type="Proteomes" id="UP000265520"/>
    </source>
</evidence>
<name>A0A392WD74_9FABA</name>
<dbReference type="EMBL" id="LXQA011470954">
    <property type="protein sequence ID" value="MCI98347.1"/>
    <property type="molecule type" value="Genomic_DNA"/>
</dbReference>
<feature type="compositionally biased region" description="Basic and acidic residues" evidence="1">
    <location>
        <begin position="32"/>
        <end position="41"/>
    </location>
</feature>